<dbReference type="GO" id="GO:0042026">
    <property type="term" value="P:protein refolding"/>
    <property type="evidence" value="ECO:0007669"/>
    <property type="project" value="TreeGrafter"/>
</dbReference>
<dbReference type="InterPro" id="IPR023212">
    <property type="entry name" value="Hsp33_helix_hairpin_bin_dom_sf"/>
</dbReference>
<dbReference type="GO" id="GO:0044183">
    <property type="term" value="F:protein folding chaperone"/>
    <property type="evidence" value="ECO:0007669"/>
    <property type="project" value="TreeGrafter"/>
</dbReference>
<evidence type="ECO:0000256" key="3">
    <source>
        <dbReference type="ARBA" id="ARBA00023157"/>
    </source>
</evidence>
<dbReference type="GO" id="GO:0005737">
    <property type="term" value="C:cytoplasm"/>
    <property type="evidence" value="ECO:0007669"/>
    <property type="project" value="InterPro"/>
</dbReference>
<evidence type="ECO:0000313" key="7">
    <source>
        <dbReference type="Proteomes" id="UP000287198"/>
    </source>
</evidence>
<dbReference type="Gene3D" id="1.10.287.480">
    <property type="entry name" value="helix hairpin bin"/>
    <property type="match status" value="1"/>
</dbReference>
<keyword evidence="1" id="KW-0963">Cytoplasm</keyword>
<sequence length="275" mass="30844">MNYPTDQLYRYTFSEQDVRGELVQLSTSYQRMLQGHNYPAPVQRLLGELMATTALLSATLKFEGHINLQVQGDGPINFIAVNGSHEQDLRGLARVRAEIADDENDFRTLFGKAVMVITITPEQGERYQGVVDANADSLATVVENYFAQSEQLHTRIWLHADGEYAAGMMLQVLPAAGNDLSAFQHLETLTATMTANELFTLHGEEILHRLYHEERVELYGAQRVNFHCGCSRERTLAALATVSPEEIADMLAEDGEIVMTCDYCLTDYRFTEGDL</sequence>
<evidence type="ECO:0000256" key="2">
    <source>
        <dbReference type="ARBA" id="ARBA00022833"/>
    </source>
</evidence>
<keyword evidence="5" id="KW-0676">Redox-active center</keyword>
<dbReference type="InterPro" id="IPR000397">
    <property type="entry name" value="Heat_shock_Hsp33"/>
</dbReference>
<accession>A0A432XWM5</accession>
<protein>
    <submittedName>
        <fullName evidence="6">Hsp33 family molecular chaperone HslO</fullName>
    </submittedName>
</protein>
<dbReference type="PANTHER" id="PTHR30111:SF1">
    <property type="entry name" value="33 KDA CHAPERONIN"/>
    <property type="match status" value="1"/>
</dbReference>
<proteinExistence type="predicted"/>
<dbReference type="InterPro" id="IPR016153">
    <property type="entry name" value="Heat_shock_Hsp33_N"/>
</dbReference>
<dbReference type="SUPFAM" id="SSF64397">
    <property type="entry name" value="Hsp33 domain"/>
    <property type="match status" value="1"/>
</dbReference>
<dbReference type="GO" id="GO:0051082">
    <property type="term" value="F:unfolded protein binding"/>
    <property type="evidence" value="ECO:0007669"/>
    <property type="project" value="InterPro"/>
</dbReference>
<dbReference type="Proteomes" id="UP000287198">
    <property type="component" value="Unassembled WGS sequence"/>
</dbReference>
<dbReference type="SUPFAM" id="SSF118352">
    <property type="entry name" value="HSP33 redox switch-like"/>
    <property type="match status" value="1"/>
</dbReference>
<dbReference type="PANTHER" id="PTHR30111">
    <property type="entry name" value="33 KDA CHAPERONIN"/>
    <property type="match status" value="1"/>
</dbReference>
<dbReference type="AlphaFoldDB" id="A0A432XWM5"/>
<keyword evidence="4" id="KW-0143">Chaperone</keyword>
<evidence type="ECO:0000256" key="5">
    <source>
        <dbReference type="ARBA" id="ARBA00023284"/>
    </source>
</evidence>
<evidence type="ECO:0000256" key="4">
    <source>
        <dbReference type="ARBA" id="ARBA00023186"/>
    </source>
</evidence>
<reference evidence="7" key="1">
    <citation type="journal article" date="2018" name="Front. Microbiol.">
        <title>Genome-Based Analysis Reveals the Taxonomy and Diversity of the Family Idiomarinaceae.</title>
        <authorList>
            <person name="Liu Y."/>
            <person name="Lai Q."/>
            <person name="Shao Z."/>
        </authorList>
    </citation>
    <scope>NUCLEOTIDE SEQUENCE [LARGE SCALE GENOMIC DNA]</scope>
    <source>
        <strain evidence="7">BH195</strain>
    </source>
</reference>
<evidence type="ECO:0000313" key="6">
    <source>
        <dbReference type="EMBL" id="RUO53132.1"/>
    </source>
</evidence>
<dbReference type="OrthoDB" id="9793753at2"/>
<keyword evidence="2" id="KW-0862">Zinc</keyword>
<dbReference type="Pfam" id="PF01430">
    <property type="entry name" value="HSP33"/>
    <property type="match status" value="1"/>
</dbReference>
<dbReference type="Gene3D" id="3.55.30.10">
    <property type="entry name" value="Hsp33 domain"/>
    <property type="match status" value="1"/>
</dbReference>
<gene>
    <name evidence="6" type="ORF">CWI69_08910</name>
</gene>
<comment type="caution">
    <text evidence="6">The sequence shown here is derived from an EMBL/GenBank/DDBJ whole genome shotgun (WGS) entry which is preliminary data.</text>
</comment>
<dbReference type="PIRSF" id="PIRSF005261">
    <property type="entry name" value="Heat_shock_Hsp33"/>
    <property type="match status" value="1"/>
</dbReference>
<dbReference type="EMBL" id="PIPW01000002">
    <property type="protein sequence ID" value="RUO53132.1"/>
    <property type="molecule type" value="Genomic_DNA"/>
</dbReference>
<keyword evidence="3" id="KW-1015">Disulfide bond</keyword>
<name>A0A432XWM5_9GAMM</name>
<dbReference type="RefSeq" id="WP_126763838.1">
    <property type="nucleotide sequence ID" value="NZ_JBHLTZ010000012.1"/>
</dbReference>
<organism evidence="6 7">
    <name type="scientific">Pseudidiomarina halophila</name>
    <dbReference type="NCBI Taxonomy" id="1449799"/>
    <lineage>
        <taxon>Bacteria</taxon>
        <taxon>Pseudomonadati</taxon>
        <taxon>Pseudomonadota</taxon>
        <taxon>Gammaproteobacteria</taxon>
        <taxon>Alteromonadales</taxon>
        <taxon>Idiomarinaceae</taxon>
        <taxon>Pseudidiomarina</taxon>
    </lineage>
</organism>
<dbReference type="NCBIfam" id="NF001033">
    <property type="entry name" value="PRK00114.1"/>
    <property type="match status" value="1"/>
</dbReference>
<dbReference type="CDD" id="cd00498">
    <property type="entry name" value="Hsp33"/>
    <property type="match status" value="1"/>
</dbReference>
<keyword evidence="7" id="KW-1185">Reference proteome</keyword>
<evidence type="ECO:0000256" key="1">
    <source>
        <dbReference type="ARBA" id="ARBA00022490"/>
    </source>
</evidence>
<dbReference type="Gene3D" id="3.90.1280.10">
    <property type="entry name" value="HSP33 redox switch-like"/>
    <property type="match status" value="1"/>
</dbReference>
<dbReference type="InterPro" id="IPR016154">
    <property type="entry name" value="Heat_shock_Hsp33_C"/>
</dbReference>